<dbReference type="InterPro" id="IPR015943">
    <property type="entry name" value="WD40/YVTN_repeat-like_dom_sf"/>
</dbReference>
<keyword evidence="3" id="KW-1185">Reference proteome</keyword>
<protein>
    <recommendedName>
        <fullName evidence="1">Fibronectin type-III domain-containing protein</fullName>
    </recommendedName>
</protein>
<dbReference type="InterPro" id="IPR013783">
    <property type="entry name" value="Ig-like_fold"/>
</dbReference>
<reference evidence="2" key="1">
    <citation type="submission" date="2021-11" db="EMBL/GenBank/DDBJ databases">
        <title>Description of novel Flavobacterium species.</title>
        <authorList>
            <person name="Saticioglu I.B."/>
            <person name="Ay H."/>
            <person name="Altun S."/>
            <person name="Duman M."/>
        </authorList>
    </citation>
    <scope>NUCLEOTIDE SEQUENCE</scope>
    <source>
        <strain evidence="2">F-126</strain>
    </source>
</reference>
<evidence type="ECO:0000313" key="3">
    <source>
        <dbReference type="Proteomes" id="UP001430700"/>
    </source>
</evidence>
<dbReference type="Proteomes" id="UP001430700">
    <property type="component" value="Unassembled WGS sequence"/>
</dbReference>
<dbReference type="PROSITE" id="PS51257">
    <property type="entry name" value="PROKAR_LIPOPROTEIN"/>
    <property type="match status" value="1"/>
</dbReference>
<evidence type="ECO:0000313" key="2">
    <source>
        <dbReference type="EMBL" id="MCC9019763.1"/>
    </source>
</evidence>
<proteinExistence type="predicted"/>
<organism evidence="2 3">
    <name type="scientific">Flavobacterium lipolyticum</name>
    <dbReference type="NCBI Taxonomy" id="2893754"/>
    <lineage>
        <taxon>Bacteria</taxon>
        <taxon>Pseudomonadati</taxon>
        <taxon>Bacteroidota</taxon>
        <taxon>Flavobacteriia</taxon>
        <taxon>Flavobacteriales</taxon>
        <taxon>Flavobacteriaceae</taxon>
        <taxon>Flavobacterium</taxon>
    </lineage>
</organism>
<dbReference type="InterPro" id="IPR003961">
    <property type="entry name" value="FN3_dom"/>
</dbReference>
<dbReference type="InterPro" id="IPR011047">
    <property type="entry name" value="Quinoprotein_ADH-like_sf"/>
</dbReference>
<dbReference type="SUPFAM" id="SSF50998">
    <property type="entry name" value="Quinoprotein alcohol dehydrogenase-like"/>
    <property type="match status" value="1"/>
</dbReference>
<dbReference type="CDD" id="cd00063">
    <property type="entry name" value="FN3"/>
    <property type="match status" value="1"/>
</dbReference>
<dbReference type="PANTHER" id="PTHR42754">
    <property type="entry name" value="ENDOGLUCANASE"/>
    <property type="match status" value="1"/>
</dbReference>
<evidence type="ECO:0000259" key="1">
    <source>
        <dbReference type="PROSITE" id="PS50853"/>
    </source>
</evidence>
<dbReference type="PANTHER" id="PTHR42754:SF1">
    <property type="entry name" value="LIPOPROTEIN"/>
    <property type="match status" value="1"/>
</dbReference>
<accession>A0ABS8M6B7</accession>
<dbReference type="Gene3D" id="2.130.10.10">
    <property type="entry name" value="YVTN repeat-like/Quinoprotein amine dehydrogenase"/>
    <property type="match status" value="1"/>
</dbReference>
<dbReference type="InterPro" id="IPR036116">
    <property type="entry name" value="FN3_sf"/>
</dbReference>
<dbReference type="PROSITE" id="PS50853">
    <property type="entry name" value="FN3"/>
    <property type="match status" value="1"/>
</dbReference>
<gene>
    <name evidence="2" type="ORF">LNQ34_18495</name>
</gene>
<dbReference type="Pfam" id="PF00041">
    <property type="entry name" value="fn3"/>
    <property type="match status" value="1"/>
</dbReference>
<dbReference type="Gene3D" id="2.60.40.10">
    <property type="entry name" value="Immunoglobulins"/>
    <property type="match status" value="1"/>
</dbReference>
<sequence length="502" mass="56812">MKKLYSIIAFLFIIMSCSKDDLNTEEKIKNLAPNDFEMKIKEVSHNSATITWNQVIDPENDPITYSIFLNQSLLIGGLSELTYKLANLTESTNYTVQIIAQDSFRNKTSKSLSFVTNKFYLKYFKSYDYGPGRINGYAPGTPFNIIKTKDKNYIIAGKSARPNGDASQLFILKIDYKGNEIWKKFYNYRIGDALNCRIIESTTGLLLAADKYVLSLDNDGNLIWSKKINSYELPRDPNEIKSVAQDKDNNIYLVGSRSDSKEEIEQEAVLTKLDHLGNIIWEKTYRSTARNFFNDIKISSSNELIIFGTKETSGFTYAEMKDGTKRGQTDFWILKTNSDGKIIWDKSFGDARFDFSSQLIITRSGNYVFAGYSWGAYDTGNGRVFEIDTSGNEIWNITTEESDSIKAIAETLDGGYVTTGYIGAQLSNALSVCKFDGKGKKTWRQNYYIQYTYLIGHSILAAEDGGYVVVGNNGKNFFYGDEKPKLVVYKTDPFGNFTDILN</sequence>
<dbReference type="RefSeq" id="WP_230000797.1">
    <property type="nucleotide sequence ID" value="NZ_JAJJMN010000002.1"/>
</dbReference>
<dbReference type="SUPFAM" id="SSF49265">
    <property type="entry name" value="Fibronectin type III"/>
    <property type="match status" value="1"/>
</dbReference>
<feature type="domain" description="Fibronectin type-III" evidence="1">
    <location>
        <begin position="32"/>
        <end position="119"/>
    </location>
</feature>
<comment type="caution">
    <text evidence="2">The sequence shown here is derived from an EMBL/GenBank/DDBJ whole genome shotgun (WGS) entry which is preliminary data.</text>
</comment>
<dbReference type="EMBL" id="JAJJMN010000002">
    <property type="protein sequence ID" value="MCC9019763.1"/>
    <property type="molecule type" value="Genomic_DNA"/>
</dbReference>
<name>A0ABS8M6B7_9FLAO</name>